<protein>
    <submittedName>
        <fullName evidence="2">13971_t:CDS:1</fullName>
    </submittedName>
</protein>
<reference evidence="2" key="1">
    <citation type="submission" date="2021-06" db="EMBL/GenBank/DDBJ databases">
        <authorList>
            <person name="Kallberg Y."/>
            <person name="Tangrot J."/>
            <person name="Rosling A."/>
        </authorList>
    </citation>
    <scope>NUCLEOTIDE SEQUENCE</scope>
    <source>
        <strain evidence="2">CL551</strain>
    </source>
</reference>
<dbReference type="SUPFAM" id="SSF46689">
    <property type="entry name" value="Homeodomain-like"/>
    <property type="match status" value="1"/>
</dbReference>
<dbReference type="Proteomes" id="UP000789342">
    <property type="component" value="Unassembled WGS sequence"/>
</dbReference>
<dbReference type="AlphaFoldDB" id="A0A9N9N6Y8"/>
<gene>
    <name evidence="2" type="ORF">AMORRO_LOCUS12498</name>
</gene>
<dbReference type="OrthoDB" id="5576901at2759"/>
<dbReference type="Gene3D" id="1.10.10.60">
    <property type="entry name" value="Homeodomain-like"/>
    <property type="match status" value="1"/>
</dbReference>
<name>A0A9N9N6Y8_9GLOM</name>
<comment type="caution">
    <text evidence="2">The sequence shown here is derived from an EMBL/GenBank/DDBJ whole genome shotgun (WGS) entry which is preliminary data.</text>
</comment>
<keyword evidence="3" id="KW-1185">Reference proteome</keyword>
<dbReference type="GO" id="GO:0003677">
    <property type="term" value="F:DNA binding"/>
    <property type="evidence" value="ECO:0007669"/>
    <property type="project" value="InterPro"/>
</dbReference>
<dbReference type="InterPro" id="IPR009057">
    <property type="entry name" value="Homeodomain-like_sf"/>
</dbReference>
<proteinExistence type="predicted"/>
<dbReference type="Pfam" id="PF04218">
    <property type="entry name" value="CENP-B_N"/>
    <property type="match status" value="1"/>
</dbReference>
<accession>A0A9N9N6Y8</accession>
<evidence type="ECO:0000259" key="1">
    <source>
        <dbReference type="Pfam" id="PF04218"/>
    </source>
</evidence>
<dbReference type="InterPro" id="IPR007889">
    <property type="entry name" value="HTH_Psq"/>
</dbReference>
<feature type="domain" description="HTH psq-type" evidence="1">
    <location>
        <begin position="9"/>
        <end position="62"/>
    </location>
</feature>
<sequence>MNKKPEQPRKKRMHLTIKSKQEICQRKQTNPTFTIDQLSEKYGCERSTVSKILKTKDEWLSMQLTEHEAKKMTNRPAKFIQLETAL</sequence>
<dbReference type="EMBL" id="CAJVPV010018499">
    <property type="protein sequence ID" value="CAG8707379.1"/>
    <property type="molecule type" value="Genomic_DNA"/>
</dbReference>
<evidence type="ECO:0000313" key="2">
    <source>
        <dbReference type="EMBL" id="CAG8707379.1"/>
    </source>
</evidence>
<feature type="non-terminal residue" evidence="2">
    <location>
        <position position="86"/>
    </location>
</feature>
<feature type="non-terminal residue" evidence="2">
    <location>
        <position position="1"/>
    </location>
</feature>
<evidence type="ECO:0000313" key="3">
    <source>
        <dbReference type="Proteomes" id="UP000789342"/>
    </source>
</evidence>
<organism evidence="2 3">
    <name type="scientific">Acaulospora morrowiae</name>
    <dbReference type="NCBI Taxonomy" id="94023"/>
    <lineage>
        <taxon>Eukaryota</taxon>
        <taxon>Fungi</taxon>
        <taxon>Fungi incertae sedis</taxon>
        <taxon>Mucoromycota</taxon>
        <taxon>Glomeromycotina</taxon>
        <taxon>Glomeromycetes</taxon>
        <taxon>Diversisporales</taxon>
        <taxon>Acaulosporaceae</taxon>
        <taxon>Acaulospora</taxon>
    </lineage>
</organism>